<feature type="transmembrane region" description="Helical" evidence="1">
    <location>
        <begin position="44"/>
        <end position="65"/>
    </location>
</feature>
<gene>
    <name evidence="2" type="ORF">GCM10025770_30340</name>
</gene>
<evidence type="ECO:0000313" key="3">
    <source>
        <dbReference type="Proteomes" id="UP001500547"/>
    </source>
</evidence>
<dbReference type="EMBL" id="BAABLD010000011">
    <property type="protein sequence ID" value="GAA5169147.1"/>
    <property type="molecule type" value="Genomic_DNA"/>
</dbReference>
<name>A0ABP9QY32_9RHOO</name>
<accession>A0ABP9QY32</accession>
<dbReference type="RefSeq" id="WP_345533943.1">
    <property type="nucleotide sequence ID" value="NZ_BAABLD010000011.1"/>
</dbReference>
<keyword evidence="1" id="KW-0812">Transmembrane</keyword>
<proteinExistence type="predicted"/>
<organism evidence="2 3">
    <name type="scientific">Viridibacterium curvum</name>
    <dbReference type="NCBI Taxonomy" id="1101404"/>
    <lineage>
        <taxon>Bacteria</taxon>
        <taxon>Pseudomonadati</taxon>
        <taxon>Pseudomonadota</taxon>
        <taxon>Betaproteobacteria</taxon>
        <taxon>Rhodocyclales</taxon>
        <taxon>Rhodocyclaceae</taxon>
        <taxon>Viridibacterium</taxon>
    </lineage>
</organism>
<evidence type="ECO:0000313" key="2">
    <source>
        <dbReference type="EMBL" id="GAA5169147.1"/>
    </source>
</evidence>
<sequence length="187" mass="20148">MVEASRSIRRRAILPTSLLIALVGLLTYAASGAPYQLRFAFAPLNYWIVAGMTVALPALLLWLAWLIPGKKPRLSGIALACLVALPCVVFALLALMVSPDLTGKDQSFELISETQANGTHYRLYRSDCGATCDTGLVLRQELDLSGGLRIVKKVWAQYHAHEGTVQTSGAVVQVVDSDGILASLPTR</sequence>
<protein>
    <submittedName>
        <fullName evidence="2">Uncharacterized protein</fullName>
    </submittedName>
</protein>
<dbReference type="Proteomes" id="UP001500547">
    <property type="component" value="Unassembled WGS sequence"/>
</dbReference>
<evidence type="ECO:0000256" key="1">
    <source>
        <dbReference type="SAM" id="Phobius"/>
    </source>
</evidence>
<feature type="transmembrane region" description="Helical" evidence="1">
    <location>
        <begin position="12"/>
        <end position="32"/>
    </location>
</feature>
<reference evidence="3" key="1">
    <citation type="journal article" date="2019" name="Int. J. Syst. Evol. Microbiol.">
        <title>The Global Catalogue of Microorganisms (GCM) 10K type strain sequencing project: providing services to taxonomists for standard genome sequencing and annotation.</title>
        <authorList>
            <consortium name="The Broad Institute Genomics Platform"/>
            <consortium name="The Broad Institute Genome Sequencing Center for Infectious Disease"/>
            <person name="Wu L."/>
            <person name="Ma J."/>
        </authorList>
    </citation>
    <scope>NUCLEOTIDE SEQUENCE [LARGE SCALE GENOMIC DNA]</scope>
    <source>
        <strain evidence="3">JCM 18715</strain>
    </source>
</reference>
<comment type="caution">
    <text evidence="2">The sequence shown here is derived from an EMBL/GenBank/DDBJ whole genome shotgun (WGS) entry which is preliminary data.</text>
</comment>
<feature type="transmembrane region" description="Helical" evidence="1">
    <location>
        <begin position="77"/>
        <end position="97"/>
    </location>
</feature>
<keyword evidence="3" id="KW-1185">Reference proteome</keyword>
<keyword evidence="1" id="KW-1133">Transmembrane helix</keyword>
<keyword evidence="1" id="KW-0472">Membrane</keyword>